<accession>A0A495EDT1</accession>
<dbReference type="Proteomes" id="UP000269412">
    <property type="component" value="Unassembled WGS sequence"/>
</dbReference>
<reference evidence="1 2" key="1">
    <citation type="submission" date="2018-10" db="EMBL/GenBank/DDBJ databases">
        <title>Genomic Encyclopedia of Archaeal and Bacterial Type Strains, Phase II (KMG-II): from individual species to whole genera.</title>
        <authorList>
            <person name="Goeker M."/>
        </authorList>
    </citation>
    <scope>NUCLEOTIDE SEQUENCE [LARGE SCALE GENOMIC DNA]</scope>
    <source>
        <strain evidence="1 2">DSM 25230</strain>
    </source>
</reference>
<gene>
    <name evidence="1" type="ORF">CLV91_1130</name>
</gene>
<proteinExistence type="predicted"/>
<organism evidence="1 2">
    <name type="scientific">Maribacter vaceletii</name>
    <dbReference type="NCBI Taxonomy" id="1206816"/>
    <lineage>
        <taxon>Bacteria</taxon>
        <taxon>Pseudomonadati</taxon>
        <taxon>Bacteroidota</taxon>
        <taxon>Flavobacteriia</taxon>
        <taxon>Flavobacteriales</taxon>
        <taxon>Flavobacteriaceae</taxon>
        <taxon>Maribacter</taxon>
    </lineage>
</organism>
<sequence>MKKNIALIGIVLGSLFWTQCSPPDDDYINWNTIELKVKNALKIENKENYTVGDTLFFELNFSRYLPEDGQTTDLDVYETSGVNKFTYGFGMLKYSSFSDSYQGVSINEKYLLSEKGSVNYASQVFTILNPDTNIYESRIGIILVEEGEYQLDFSYLTLYSDYNPDKPSVGIEHIISEDLPLLLNFRVSK</sequence>
<dbReference type="AlphaFoldDB" id="A0A495EDT1"/>
<protein>
    <submittedName>
        <fullName evidence="1">Uncharacterized protein</fullName>
    </submittedName>
</protein>
<evidence type="ECO:0000313" key="1">
    <source>
        <dbReference type="EMBL" id="RKR15048.1"/>
    </source>
</evidence>
<dbReference type="EMBL" id="RBIQ01000007">
    <property type="protein sequence ID" value="RKR15048.1"/>
    <property type="molecule type" value="Genomic_DNA"/>
</dbReference>
<keyword evidence="2" id="KW-1185">Reference proteome</keyword>
<evidence type="ECO:0000313" key="2">
    <source>
        <dbReference type="Proteomes" id="UP000269412"/>
    </source>
</evidence>
<name>A0A495EDT1_9FLAO</name>
<dbReference type="OrthoDB" id="1373903at2"/>
<dbReference type="RefSeq" id="WP_121064787.1">
    <property type="nucleotide sequence ID" value="NZ_RBIQ01000007.1"/>
</dbReference>
<comment type="caution">
    <text evidence="1">The sequence shown here is derived from an EMBL/GenBank/DDBJ whole genome shotgun (WGS) entry which is preliminary data.</text>
</comment>